<comment type="subcellular location">
    <subcellularLocation>
        <location evidence="1">Cell membrane</location>
        <topology evidence="1">Peripheral membrane protein</topology>
    </subcellularLocation>
</comment>
<evidence type="ECO:0000256" key="6">
    <source>
        <dbReference type="ARBA" id="ARBA00022840"/>
    </source>
</evidence>
<dbReference type="SUPFAM" id="SSF52540">
    <property type="entry name" value="P-loop containing nucleoside triphosphate hydrolases"/>
    <property type="match status" value="1"/>
</dbReference>
<evidence type="ECO:0000256" key="2">
    <source>
        <dbReference type="ARBA" id="ARBA00005417"/>
    </source>
</evidence>
<keyword evidence="8" id="KW-0472">Membrane</keyword>
<keyword evidence="4" id="KW-1003">Cell membrane</keyword>
<evidence type="ECO:0000313" key="10">
    <source>
        <dbReference type="EMBL" id="SMC21053.1"/>
    </source>
</evidence>
<keyword evidence="5" id="KW-0547">Nucleotide-binding</keyword>
<dbReference type="InterPro" id="IPR050086">
    <property type="entry name" value="MetN_ABC_transporter-like"/>
</dbReference>
<evidence type="ECO:0000256" key="1">
    <source>
        <dbReference type="ARBA" id="ARBA00004202"/>
    </source>
</evidence>
<evidence type="ECO:0000313" key="11">
    <source>
        <dbReference type="Proteomes" id="UP000192783"/>
    </source>
</evidence>
<evidence type="ECO:0000256" key="4">
    <source>
        <dbReference type="ARBA" id="ARBA00022475"/>
    </source>
</evidence>
<dbReference type="InterPro" id="IPR030679">
    <property type="entry name" value="ABC_ATPase_HisP-typ"/>
</dbReference>
<dbReference type="InterPro" id="IPR003593">
    <property type="entry name" value="AAA+_ATPase"/>
</dbReference>
<dbReference type="Pfam" id="PF00005">
    <property type="entry name" value="ABC_tran"/>
    <property type="match status" value="1"/>
</dbReference>
<dbReference type="PIRSF" id="PIRSF039085">
    <property type="entry name" value="ABC_ATPase_HisP"/>
    <property type="match status" value="1"/>
</dbReference>
<evidence type="ECO:0000259" key="9">
    <source>
        <dbReference type="PROSITE" id="PS50893"/>
    </source>
</evidence>
<dbReference type="PANTHER" id="PTHR43166">
    <property type="entry name" value="AMINO ACID IMPORT ATP-BINDING PROTEIN"/>
    <property type="match status" value="1"/>
</dbReference>
<sequence length="256" mass="27853">MAKASPSEPVLTLDGIRKSFGSKEILCGVDLSIHRGQIKVLIGPSGAGKSTLLQCINFLVVPDGGRISLEGQPVDPSDRKALCRYRQQVGMIFQDFNLFDHLTALGNVEIGLVRVKKMKRSMARERALAELERVGLARHAHQYPAELSGGQKQRVSIARALALDPKVMLLDEPTSALDPELIGEVHAVIRELGAAGMTMIMATHQIGFARALAQEIIFMENGVIIEQGPPDQILDDAQCQRTREFCAKITELGGHG</sequence>
<comment type="similarity">
    <text evidence="2">Belongs to the ABC transporter superfamily.</text>
</comment>
<dbReference type="AlphaFoldDB" id="A0A1W1XB34"/>
<dbReference type="EMBL" id="FWXF01000004">
    <property type="protein sequence ID" value="SMC21053.1"/>
    <property type="molecule type" value="Genomic_DNA"/>
</dbReference>
<dbReference type="STRING" id="1121390.SAMN02746041_01112"/>
<dbReference type="GO" id="GO:0005886">
    <property type="term" value="C:plasma membrane"/>
    <property type="evidence" value="ECO:0007669"/>
    <property type="project" value="UniProtKB-SubCell"/>
</dbReference>
<dbReference type="InterPro" id="IPR017871">
    <property type="entry name" value="ABC_transporter-like_CS"/>
</dbReference>
<evidence type="ECO:0000256" key="7">
    <source>
        <dbReference type="ARBA" id="ARBA00022970"/>
    </source>
</evidence>
<keyword evidence="3" id="KW-0813">Transport</keyword>
<proteinExistence type="inferred from homology"/>
<dbReference type="InterPro" id="IPR027417">
    <property type="entry name" value="P-loop_NTPase"/>
</dbReference>
<dbReference type="Gene3D" id="3.40.50.300">
    <property type="entry name" value="P-loop containing nucleotide triphosphate hydrolases"/>
    <property type="match status" value="1"/>
</dbReference>
<dbReference type="GO" id="GO:0016887">
    <property type="term" value="F:ATP hydrolysis activity"/>
    <property type="evidence" value="ECO:0007669"/>
    <property type="project" value="InterPro"/>
</dbReference>
<dbReference type="PROSITE" id="PS00211">
    <property type="entry name" value="ABC_TRANSPORTER_1"/>
    <property type="match status" value="1"/>
</dbReference>
<dbReference type="GO" id="GO:0015424">
    <property type="term" value="F:ABC-type amino acid transporter activity"/>
    <property type="evidence" value="ECO:0007669"/>
    <property type="project" value="InterPro"/>
</dbReference>
<keyword evidence="7" id="KW-0029">Amino-acid transport</keyword>
<evidence type="ECO:0000256" key="5">
    <source>
        <dbReference type="ARBA" id="ARBA00022741"/>
    </source>
</evidence>
<dbReference type="GO" id="GO:0005524">
    <property type="term" value="F:ATP binding"/>
    <property type="evidence" value="ECO:0007669"/>
    <property type="project" value="UniProtKB-KW"/>
</dbReference>
<keyword evidence="11" id="KW-1185">Reference proteome</keyword>
<evidence type="ECO:0000256" key="8">
    <source>
        <dbReference type="ARBA" id="ARBA00023136"/>
    </source>
</evidence>
<dbReference type="InterPro" id="IPR003439">
    <property type="entry name" value="ABC_transporter-like_ATP-bd"/>
</dbReference>
<gene>
    <name evidence="10" type="ORF">SAMN02746041_01112</name>
</gene>
<dbReference type="PROSITE" id="PS50893">
    <property type="entry name" value="ABC_TRANSPORTER_2"/>
    <property type="match status" value="1"/>
</dbReference>
<accession>A0A1W1XB34</accession>
<feature type="domain" description="ABC transporter" evidence="9">
    <location>
        <begin position="11"/>
        <end position="246"/>
    </location>
</feature>
<dbReference type="RefSeq" id="WP_084056877.1">
    <property type="nucleotide sequence ID" value="NZ_FWXF01000004.1"/>
</dbReference>
<dbReference type="OrthoDB" id="5448699at2"/>
<dbReference type="SMART" id="SM00382">
    <property type="entry name" value="AAA"/>
    <property type="match status" value="1"/>
</dbReference>
<keyword evidence="6 10" id="KW-0067">ATP-binding</keyword>
<dbReference type="Proteomes" id="UP000192783">
    <property type="component" value="Unassembled WGS sequence"/>
</dbReference>
<name>A0A1W1XB34_9BACT</name>
<reference evidence="10 11" key="1">
    <citation type="submission" date="2017-04" db="EMBL/GenBank/DDBJ databases">
        <authorList>
            <person name="Afonso C.L."/>
            <person name="Miller P.J."/>
            <person name="Scott M.A."/>
            <person name="Spackman E."/>
            <person name="Goraichik I."/>
            <person name="Dimitrov K.M."/>
            <person name="Suarez D.L."/>
            <person name="Swayne D.E."/>
        </authorList>
    </citation>
    <scope>NUCLEOTIDE SEQUENCE [LARGE SCALE GENOMIC DNA]</scope>
    <source>
        <strain evidence="10 11">DSM 13146</strain>
    </source>
</reference>
<organism evidence="10 11">
    <name type="scientific">Desulfacinum hydrothermale DSM 13146</name>
    <dbReference type="NCBI Taxonomy" id="1121390"/>
    <lineage>
        <taxon>Bacteria</taxon>
        <taxon>Pseudomonadati</taxon>
        <taxon>Thermodesulfobacteriota</taxon>
        <taxon>Syntrophobacteria</taxon>
        <taxon>Syntrophobacterales</taxon>
        <taxon>Syntrophobacteraceae</taxon>
        <taxon>Desulfacinum</taxon>
    </lineage>
</organism>
<dbReference type="PANTHER" id="PTHR43166:SF9">
    <property type="entry name" value="GLUTAMATE_ASPARTATE IMPORT ATP-BINDING PROTEIN GLTL"/>
    <property type="match status" value="1"/>
</dbReference>
<evidence type="ECO:0000256" key="3">
    <source>
        <dbReference type="ARBA" id="ARBA00022448"/>
    </source>
</evidence>
<protein>
    <submittedName>
        <fullName evidence="10">Amino acid ABC transporter ATP-binding protein, PAAT family</fullName>
    </submittedName>
</protein>